<sequence>MESPPGLIWHTSFQRRRWGMCWSSETWGLLLGVPKTGSRGRWPMSASPHWLAVFDMDGTLLPNTTAAQEIAQVAGVLQEIRELEARYSAGHIDSLEFSALALRLWESGGDSVYRSAWEASPKIDNIDTALAELRRSGGYTVLVTMAPVEFARHFTAFDEVFGSAYGCRIINPEDKPIIVEEIRARRGIAQQNVVAFGDSYSDIPLFREVAQSVAVNGTVDIESLATYSYRGADLSEAVAVLRTEVSA</sequence>
<dbReference type="Gene3D" id="3.40.50.1000">
    <property type="entry name" value="HAD superfamily/HAD-like"/>
    <property type="match status" value="1"/>
</dbReference>
<proteinExistence type="inferred from homology"/>
<evidence type="ECO:0000313" key="2">
    <source>
        <dbReference type="EMBL" id="PPI13472.1"/>
    </source>
</evidence>
<dbReference type="InterPro" id="IPR036412">
    <property type="entry name" value="HAD-like_sf"/>
</dbReference>
<reference evidence="2 3" key="1">
    <citation type="submission" date="2018-02" db="EMBL/GenBank/DDBJ databases">
        <title>Bacteriophage NCPPB3778 and a type I-E CRISPR drive the evolution of the US Biological Select Agent, Rathayibacter toxicus.</title>
        <authorList>
            <person name="Davis E.W.II."/>
            <person name="Tabima J.F."/>
            <person name="Weisberg A.J."/>
            <person name="Lopes L.D."/>
            <person name="Wiseman M.S."/>
            <person name="Wiseman M.S."/>
            <person name="Pupko T."/>
            <person name="Belcher M.S."/>
            <person name="Sechler A.J."/>
            <person name="Tancos M.A."/>
            <person name="Schroeder B.K."/>
            <person name="Murray T.D."/>
            <person name="Luster D.G."/>
            <person name="Schneider W.L."/>
            <person name="Rogers E."/>
            <person name="Andreote F.D."/>
            <person name="Grunwald N.J."/>
            <person name="Putnam M.L."/>
            <person name="Chang J.H."/>
        </authorList>
    </citation>
    <scope>NUCLEOTIDE SEQUENCE [LARGE SCALE GENOMIC DNA]</scope>
    <source>
        <strain evidence="2 3">FH99</strain>
    </source>
</reference>
<evidence type="ECO:0000313" key="3">
    <source>
        <dbReference type="Proteomes" id="UP000237966"/>
    </source>
</evidence>
<dbReference type="Proteomes" id="UP000237966">
    <property type="component" value="Unassembled WGS sequence"/>
</dbReference>
<dbReference type="GO" id="GO:0016787">
    <property type="term" value="F:hydrolase activity"/>
    <property type="evidence" value="ECO:0007669"/>
    <property type="project" value="UniProtKB-KW"/>
</dbReference>
<dbReference type="InterPro" id="IPR050582">
    <property type="entry name" value="HAD-like_SerB"/>
</dbReference>
<evidence type="ECO:0000256" key="1">
    <source>
        <dbReference type="ARBA" id="ARBA00009184"/>
    </source>
</evidence>
<dbReference type="InterPro" id="IPR023214">
    <property type="entry name" value="HAD_sf"/>
</dbReference>
<comment type="similarity">
    <text evidence="1">Belongs to the HAD-like hydrolase superfamily. SerB family.</text>
</comment>
<dbReference type="SUPFAM" id="SSF56784">
    <property type="entry name" value="HAD-like"/>
    <property type="match status" value="1"/>
</dbReference>
<protein>
    <submittedName>
        <fullName evidence="2">Hydrolase</fullName>
    </submittedName>
</protein>
<dbReference type="EMBL" id="PSWU01000014">
    <property type="protein sequence ID" value="PPI13472.1"/>
    <property type="molecule type" value="Genomic_DNA"/>
</dbReference>
<organism evidence="2 3">
    <name type="scientific">Rathayibacter toxicus</name>
    <dbReference type="NCBI Taxonomy" id="145458"/>
    <lineage>
        <taxon>Bacteria</taxon>
        <taxon>Bacillati</taxon>
        <taxon>Actinomycetota</taxon>
        <taxon>Actinomycetes</taxon>
        <taxon>Micrococcales</taxon>
        <taxon>Microbacteriaceae</taxon>
        <taxon>Rathayibacter</taxon>
    </lineage>
</organism>
<comment type="caution">
    <text evidence="2">The sequence shown here is derived from an EMBL/GenBank/DDBJ whole genome shotgun (WGS) entry which is preliminary data.</text>
</comment>
<dbReference type="Pfam" id="PF12710">
    <property type="entry name" value="HAD"/>
    <property type="match status" value="1"/>
</dbReference>
<dbReference type="PANTHER" id="PTHR43344">
    <property type="entry name" value="PHOSPHOSERINE PHOSPHATASE"/>
    <property type="match status" value="1"/>
</dbReference>
<dbReference type="AlphaFoldDB" id="A0A2S5Y4H7"/>
<accession>A0A2S5Y4H7</accession>
<gene>
    <name evidence="2" type="ORF">C5C51_10095</name>
</gene>
<keyword evidence="2" id="KW-0378">Hydrolase</keyword>
<name>A0A2S5Y4H7_9MICO</name>